<dbReference type="InterPro" id="IPR011013">
    <property type="entry name" value="Gal_mutarotase_sf_dom"/>
</dbReference>
<organism evidence="1 2">
    <name type="scientific">Microbacterium aerolatum</name>
    <dbReference type="NCBI Taxonomy" id="153731"/>
    <lineage>
        <taxon>Bacteria</taxon>
        <taxon>Bacillati</taxon>
        <taxon>Actinomycetota</taxon>
        <taxon>Actinomycetes</taxon>
        <taxon>Micrococcales</taxon>
        <taxon>Microbacteriaceae</taxon>
        <taxon>Microbacterium</taxon>
    </lineage>
</organism>
<keyword evidence="2" id="KW-1185">Reference proteome</keyword>
<dbReference type="OrthoDB" id="4739604at2"/>
<dbReference type="SUPFAM" id="SSF74650">
    <property type="entry name" value="Galactose mutarotase-like"/>
    <property type="match status" value="1"/>
</dbReference>
<dbReference type="CDD" id="cd09022">
    <property type="entry name" value="Aldose_epim_Ec_YihR"/>
    <property type="match status" value="1"/>
</dbReference>
<dbReference type="GO" id="GO:0033499">
    <property type="term" value="P:galactose catabolic process via UDP-galactose, Leloir pathway"/>
    <property type="evidence" value="ECO:0007669"/>
    <property type="project" value="TreeGrafter"/>
</dbReference>
<dbReference type="GO" id="GO:0006006">
    <property type="term" value="P:glucose metabolic process"/>
    <property type="evidence" value="ECO:0007669"/>
    <property type="project" value="TreeGrafter"/>
</dbReference>
<dbReference type="GO" id="GO:0004034">
    <property type="term" value="F:aldose 1-epimerase activity"/>
    <property type="evidence" value="ECO:0007669"/>
    <property type="project" value="TreeGrafter"/>
</dbReference>
<accession>A0A511AG58</accession>
<dbReference type="Pfam" id="PF01263">
    <property type="entry name" value="Aldose_epim"/>
    <property type="match status" value="1"/>
</dbReference>
<proteinExistence type="predicted"/>
<evidence type="ECO:0000313" key="2">
    <source>
        <dbReference type="Proteomes" id="UP000321225"/>
    </source>
</evidence>
<gene>
    <name evidence="1" type="ORF">MAE01_22020</name>
</gene>
<dbReference type="InterPro" id="IPR008183">
    <property type="entry name" value="Aldose_1/G6P_1-epimerase"/>
</dbReference>
<dbReference type="RefSeq" id="WP_147039613.1">
    <property type="nucleotide sequence ID" value="NZ_BJUW01000009.1"/>
</dbReference>
<comment type="caution">
    <text evidence="1">The sequence shown here is derived from an EMBL/GenBank/DDBJ whole genome shotgun (WGS) entry which is preliminary data.</text>
</comment>
<dbReference type="Gene3D" id="2.70.98.10">
    <property type="match status" value="1"/>
</dbReference>
<dbReference type="PANTHER" id="PTHR10091:SF0">
    <property type="entry name" value="GALACTOSE MUTAROTASE"/>
    <property type="match status" value="1"/>
</dbReference>
<dbReference type="GO" id="GO:0030246">
    <property type="term" value="F:carbohydrate binding"/>
    <property type="evidence" value="ECO:0007669"/>
    <property type="project" value="InterPro"/>
</dbReference>
<reference evidence="1 2" key="1">
    <citation type="submission" date="2019-07" db="EMBL/GenBank/DDBJ databases">
        <title>Whole genome shotgun sequence of Microbacterium aerolatum NBRC 103071.</title>
        <authorList>
            <person name="Hosoyama A."/>
            <person name="Uohara A."/>
            <person name="Ohji S."/>
            <person name="Ichikawa N."/>
        </authorList>
    </citation>
    <scope>NUCLEOTIDE SEQUENCE [LARGE SCALE GENOMIC DNA]</scope>
    <source>
        <strain evidence="1 2">NBRC 103071</strain>
    </source>
</reference>
<protein>
    <submittedName>
        <fullName evidence="1">Galactose mutarotase</fullName>
    </submittedName>
</protein>
<dbReference type="InterPro" id="IPR014718">
    <property type="entry name" value="GH-type_carb-bd"/>
</dbReference>
<evidence type="ECO:0000313" key="1">
    <source>
        <dbReference type="EMBL" id="GEK87026.1"/>
    </source>
</evidence>
<dbReference type="AlphaFoldDB" id="A0A511AG58"/>
<dbReference type="PANTHER" id="PTHR10091">
    <property type="entry name" value="ALDOSE-1-EPIMERASE"/>
    <property type="match status" value="1"/>
</dbReference>
<dbReference type="Proteomes" id="UP000321225">
    <property type="component" value="Unassembled WGS sequence"/>
</dbReference>
<dbReference type="EMBL" id="BJUW01000009">
    <property type="protein sequence ID" value="GEK87026.1"/>
    <property type="molecule type" value="Genomic_DNA"/>
</dbReference>
<dbReference type="InterPro" id="IPR037480">
    <property type="entry name" value="YihR-like"/>
</dbReference>
<name>A0A511AG58_9MICO</name>
<sequence>MMTPRSGRPFSLSGHGYEAEVAAVGATLRMLRHDHRDLVVPFDADEVRPAYRGATLAPWPNRVVDGRYRFADVGHQLPLTEPERGHALHGLLAWSAYADRVVEQDRVVLVATIEPQTGYPFRIEVEVEYRLDADGLTQTVTARNTGADAAPWGTGPHPYLVGGEGRVDDWTLSLPASEVLTVTEDRLIPTGLEAVDRHPEWDFRMPRQIGDVFIDHAFTALAREDGRAEVRVTGADGSGVAMSWDESCPWVQIHTADNPALPAAHRAGLAVEPMTCPPDAFNSGTDLVILAPGDEHTAAWRISAI</sequence>